<proteinExistence type="predicted"/>
<dbReference type="PANTHER" id="PTHR35525:SF3">
    <property type="entry name" value="BLL6575 PROTEIN"/>
    <property type="match status" value="1"/>
</dbReference>
<reference evidence="2 3" key="1">
    <citation type="submission" date="2020-08" db="EMBL/GenBank/DDBJ databases">
        <title>Genomic Encyclopedia of Type Strains, Phase IV (KMG-V): Genome sequencing to study the core and pangenomes of soil and plant-associated prokaryotes.</title>
        <authorList>
            <person name="Whitman W."/>
        </authorList>
    </citation>
    <scope>NUCLEOTIDE SEQUENCE [LARGE SCALE GENOMIC DNA]</scope>
    <source>
        <strain evidence="2 3">M8UP14</strain>
    </source>
</reference>
<dbReference type="InterPro" id="IPR021005">
    <property type="entry name" value="Znf_CGNR"/>
</dbReference>
<evidence type="ECO:0000313" key="3">
    <source>
        <dbReference type="Proteomes" id="UP000540989"/>
    </source>
</evidence>
<dbReference type="SUPFAM" id="SSF160904">
    <property type="entry name" value="Jann2411-like"/>
    <property type="match status" value="1"/>
</dbReference>
<gene>
    <name evidence="2" type="ORF">HDF16_002889</name>
</gene>
<dbReference type="AlphaFoldDB" id="A0A7W8E5G4"/>
<dbReference type="Pfam" id="PF11706">
    <property type="entry name" value="zf-CGNR"/>
    <property type="match status" value="1"/>
</dbReference>
<dbReference type="RefSeq" id="WP_432432247.1">
    <property type="nucleotide sequence ID" value="NZ_JACHIP010000004.1"/>
</dbReference>
<sequence length="212" mass="24524">MNVGTSAQQPEEWIDGFLFVGNYFALDFLNTRLVNEEGPVELLPDTASLSRWFEAAGLPKGAGKDRTAQTWQNSKAARRFLKDLLVFREELRSTVLRLESGKNPEPAFLEELNKKLLAYPQRYILVSNRSGTRRQTYVDPAVFPRDLWRELADSAAHLLTDVPLNRLRKCERCVVNFYDISKKGSRRWCSMHLCGNREKVSTYRRKQRARQA</sequence>
<evidence type="ECO:0000313" key="2">
    <source>
        <dbReference type="EMBL" id="MBB5058175.1"/>
    </source>
</evidence>
<dbReference type="Pfam" id="PF07336">
    <property type="entry name" value="ABATE"/>
    <property type="match status" value="1"/>
</dbReference>
<protein>
    <submittedName>
        <fullName evidence="2">Putative RNA-binding Zn ribbon-like protein</fullName>
    </submittedName>
</protein>
<accession>A0A7W8E5G4</accession>
<dbReference type="EMBL" id="JACHIP010000004">
    <property type="protein sequence ID" value="MBB5058175.1"/>
    <property type="molecule type" value="Genomic_DNA"/>
</dbReference>
<dbReference type="InterPro" id="IPR010852">
    <property type="entry name" value="ABATE"/>
</dbReference>
<keyword evidence="3" id="KW-1185">Reference proteome</keyword>
<organism evidence="2 3">
    <name type="scientific">Granulicella aggregans</name>
    <dbReference type="NCBI Taxonomy" id="474949"/>
    <lineage>
        <taxon>Bacteria</taxon>
        <taxon>Pseudomonadati</taxon>
        <taxon>Acidobacteriota</taxon>
        <taxon>Terriglobia</taxon>
        <taxon>Terriglobales</taxon>
        <taxon>Acidobacteriaceae</taxon>
        <taxon>Granulicella</taxon>
    </lineage>
</organism>
<comment type="caution">
    <text evidence="2">The sequence shown here is derived from an EMBL/GenBank/DDBJ whole genome shotgun (WGS) entry which is preliminary data.</text>
</comment>
<evidence type="ECO:0000259" key="1">
    <source>
        <dbReference type="Pfam" id="PF11706"/>
    </source>
</evidence>
<name>A0A7W8E5G4_9BACT</name>
<dbReference type="InterPro" id="IPR023286">
    <property type="entry name" value="ABATE_dom_sf"/>
</dbReference>
<dbReference type="Gene3D" id="1.10.3300.10">
    <property type="entry name" value="Jann2411-like domain"/>
    <property type="match status" value="1"/>
</dbReference>
<dbReference type="Proteomes" id="UP000540989">
    <property type="component" value="Unassembled WGS sequence"/>
</dbReference>
<dbReference type="PANTHER" id="PTHR35525">
    <property type="entry name" value="BLL6575 PROTEIN"/>
    <property type="match status" value="1"/>
</dbReference>
<feature type="domain" description="Zinc finger CGNR" evidence="1">
    <location>
        <begin position="166"/>
        <end position="206"/>
    </location>
</feature>